<organism evidence="3 4">
    <name type="scientific">Methanoculleus caldifontis</name>
    <dbReference type="NCBI Taxonomy" id="2651577"/>
    <lineage>
        <taxon>Archaea</taxon>
        <taxon>Methanobacteriati</taxon>
        <taxon>Methanobacteriota</taxon>
        <taxon>Stenosarchaea group</taxon>
        <taxon>Methanomicrobia</taxon>
        <taxon>Methanomicrobiales</taxon>
        <taxon>Methanomicrobiaceae</taxon>
        <taxon>Methanoculleus</taxon>
    </lineage>
</organism>
<dbReference type="Pfam" id="PF07689">
    <property type="entry name" value="KaiB"/>
    <property type="match status" value="1"/>
</dbReference>
<evidence type="ECO:0000259" key="2">
    <source>
        <dbReference type="SMART" id="SM01248"/>
    </source>
</evidence>
<name>A0ABU3X3X8_9EURY</name>
<feature type="domain" description="KaiB" evidence="2">
    <location>
        <begin position="33"/>
        <end position="114"/>
    </location>
</feature>
<proteinExistence type="predicted"/>
<dbReference type="EMBL" id="WBKO01000002">
    <property type="protein sequence ID" value="MDV2482641.1"/>
    <property type="molecule type" value="Genomic_DNA"/>
</dbReference>
<dbReference type="CDD" id="cd02978">
    <property type="entry name" value="KaiB_like"/>
    <property type="match status" value="1"/>
</dbReference>
<dbReference type="PANTHER" id="PTHR41709:SF2">
    <property type="entry name" value="CIRCADIAN CLOCK PROTEIN KAIB2"/>
    <property type="match status" value="1"/>
</dbReference>
<feature type="compositionally biased region" description="Polar residues" evidence="1">
    <location>
        <begin position="1"/>
        <end position="14"/>
    </location>
</feature>
<dbReference type="InterPro" id="IPR011649">
    <property type="entry name" value="KaiB_domain"/>
</dbReference>
<dbReference type="Gene3D" id="3.40.30.10">
    <property type="entry name" value="Glutaredoxin"/>
    <property type="match status" value="1"/>
</dbReference>
<dbReference type="RefSeq" id="WP_317065749.1">
    <property type="nucleotide sequence ID" value="NZ_WBKO01000002.1"/>
</dbReference>
<sequence length="118" mass="13553">MNSKNNEQASSRPPTTEEFETALERKGSRYILRLYVSGMTPRSQRAIENIKNIFETSYKGSYDLEVIDVYQHPEQAKESQILAVPMLIKQLPLPIRRLIGDMSDEERVLVGLGIRKTE</sequence>
<evidence type="ECO:0000313" key="3">
    <source>
        <dbReference type="EMBL" id="MDV2482641.1"/>
    </source>
</evidence>
<gene>
    <name evidence="3" type="ORF">F8E02_11625</name>
</gene>
<keyword evidence="4" id="KW-1185">Reference proteome</keyword>
<dbReference type="GO" id="GO:0016853">
    <property type="term" value="F:isomerase activity"/>
    <property type="evidence" value="ECO:0007669"/>
    <property type="project" value="UniProtKB-KW"/>
</dbReference>
<dbReference type="SUPFAM" id="SSF52833">
    <property type="entry name" value="Thioredoxin-like"/>
    <property type="match status" value="1"/>
</dbReference>
<dbReference type="PANTHER" id="PTHR41709">
    <property type="entry name" value="KAIB-LIKE PROTEIN 1"/>
    <property type="match status" value="1"/>
</dbReference>
<feature type="region of interest" description="Disordered" evidence="1">
    <location>
        <begin position="1"/>
        <end position="22"/>
    </location>
</feature>
<dbReference type="InterPro" id="IPR039022">
    <property type="entry name" value="KaiB-like"/>
</dbReference>
<comment type="caution">
    <text evidence="3">The sequence shown here is derived from an EMBL/GenBank/DDBJ whole genome shotgun (WGS) entry which is preliminary data.</text>
</comment>
<dbReference type="Proteomes" id="UP001281203">
    <property type="component" value="Unassembled WGS sequence"/>
</dbReference>
<evidence type="ECO:0000313" key="4">
    <source>
        <dbReference type="Proteomes" id="UP001281203"/>
    </source>
</evidence>
<dbReference type="InterPro" id="IPR036249">
    <property type="entry name" value="Thioredoxin-like_sf"/>
</dbReference>
<protein>
    <submittedName>
        <fullName evidence="3">Thiol-disulfide isomerase</fullName>
    </submittedName>
</protein>
<keyword evidence="3" id="KW-0413">Isomerase</keyword>
<evidence type="ECO:0000256" key="1">
    <source>
        <dbReference type="SAM" id="MobiDB-lite"/>
    </source>
</evidence>
<dbReference type="SMART" id="SM01248">
    <property type="entry name" value="KaiB"/>
    <property type="match status" value="1"/>
</dbReference>
<reference evidence="3 4" key="1">
    <citation type="submission" date="2019-10" db="EMBL/GenBank/DDBJ databases">
        <title>Isolation and characterization of Methanoculleus sp. Wushi-C6 from a hot spring well.</title>
        <authorList>
            <person name="Chen S.-C."/>
            <person name="Lan Z.-H."/>
            <person name="You Y.-T."/>
            <person name="Lai M.-C."/>
        </authorList>
    </citation>
    <scope>NUCLEOTIDE SEQUENCE [LARGE SCALE GENOMIC DNA]</scope>
    <source>
        <strain evidence="3 4">Wushi-C6</strain>
    </source>
</reference>
<accession>A0ABU3X3X8</accession>